<dbReference type="AlphaFoldDB" id="A0AAV4SLA8"/>
<accession>A0AAV4SLA8</accession>
<organism evidence="2 3">
    <name type="scientific">Caerostris extrusa</name>
    <name type="common">Bark spider</name>
    <name type="synonym">Caerostris bankana</name>
    <dbReference type="NCBI Taxonomy" id="172846"/>
    <lineage>
        <taxon>Eukaryota</taxon>
        <taxon>Metazoa</taxon>
        <taxon>Ecdysozoa</taxon>
        <taxon>Arthropoda</taxon>
        <taxon>Chelicerata</taxon>
        <taxon>Arachnida</taxon>
        <taxon>Araneae</taxon>
        <taxon>Araneomorphae</taxon>
        <taxon>Entelegynae</taxon>
        <taxon>Araneoidea</taxon>
        <taxon>Araneidae</taxon>
        <taxon>Caerostris</taxon>
    </lineage>
</organism>
<name>A0AAV4SLA8_CAEEX</name>
<gene>
    <name evidence="2" type="ORF">CEXT_112421</name>
</gene>
<dbReference type="EMBL" id="BPLR01009610">
    <property type="protein sequence ID" value="GIY33260.1"/>
    <property type="molecule type" value="Genomic_DNA"/>
</dbReference>
<feature type="region of interest" description="Disordered" evidence="1">
    <location>
        <begin position="1"/>
        <end position="22"/>
    </location>
</feature>
<evidence type="ECO:0000256" key="1">
    <source>
        <dbReference type="SAM" id="MobiDB-lite"/>
    </source>
</evidence>
<sequence>MRYKGWTNERDTSEGENQSQSGIVRSLSNSLRIYIKGMTRDFGAKNPPCLLASSSLCVSETASCLGDASSSVQSGGCLSYGGYRYRILDLTQPRLGNLIGFREYQYPILDLSIPIPHSRFGTGERKYNCFSMNMGWRKEDGRVGEMPPVGVCFDVLESRGCQREASELEILTGFLKTCDGVKKLERKECIVKNPEFDTRCLEIFSADSAEEYEMVKEVGREDARRKDEKSLGTRF</sequence>
<protein>
    <submittedName>
        <fullName evidence="2">Uncharacterized protein</fullName>
    </submittedName>
</protein>
<evidence type="ECO:0000313" key="2">
    <source>
        <dbReference type="EMBL" id="GIY33260.1"/>
    </source>
</evidence>
<reference evidence="2 3" key="1">
    <citation type="submission" date="2021-06" db="EMBL/GenBank/DDBJ databases">
        <title>Caerostris extrusa draft genome.</title>
        <authorList>
            <person name="Kono N."/>
            <person name="Arakawa K."/>
        </authorList>
    </citation>
    <scope>NUCLEOTIDE SEQUENCE [LARGE SCALE GENOMIC DNA]</scope>
</reference>
<dbReference type="Proteomes" id="UP001054945">
    <property type="component" value="Unassembled WGS sequence"/>
</dbReference>
<evidence type="ECO:0000313" key="3">
    <source>
        <dbReference type="Proteomes" id="UP001054945"/>
    </source>
</evidence>
<proteinExistence type="predicted"/>
<keyword evidence="3" id="KW-1185">Reference proteome</keyword>
<comment type="caution">
    <text evidence="2">The sequence shown here is derived from an EMBL/GenBank/DDBJ whole genome shotgun (WGS) entry which is preliminary data.</text>
</comment>